<keyword evidence="2" id="KW-1185">Reference proteome</keyword>
<evidence type="ECO:0000313" key="1">
    <source>
        <dbReference type="EMBL" id="EKM73855.1"/>
    </source>
</evidence>
<sequence>MARITPRMATNPEVIAKELALFVSRIINSEWAKVNVGRMSITSAIREATVFHTPICQTYDEQLWTDYCKKLRPLKRPQGSSTIHD</sequence>
<reference evidence="2" key="1">
    <citation type="journal article" date="2012" name="Proc. Natl. Acad. Sci. U.S.A.">
        <title>Genome sequence of the button mushroom Agaricus bisporus reveals mechanisms governing adaptation to a humic-rich ecological niche.</title>
        <authorList>
            <person name="Morin E."/>
            <person name="Kohler A."/>
            <person name="Baker A.R."/>
            <person name="Foulongne-Oriol M."/>
            <person name="Lombard V."/>
            <person name="Nagy L.G."/>
            <person name="Ohm R.A."/>
            <person name="Patyshakuliyeva A."/>
            <person name="Brun A."/>
            <person name="Aerts A.L."/>
            <person name="Bailey A.M."/>
            <person name="Billette C."/>
            <person name="Coutinho P.M."/>
            <person name="Deakin G."/>
            <person name="Doddapaneni H."/>
            <person name="Floudas D."/>
            <person name="Grimwood J."/>
            <person name="Hilden K."/>
            <person name="Kuees U."/>
            <person name="LaButti K.M."/>
            <person name="Lapidus A."/>
            <person name="Lindquist E.A."/>
            <person name="Lucas S.M."/>
            <person name="Murat C."/>
            <person name="Riley R.W."/>
            <person name="Salamov A.A."/>
            <person name="Schmutz J."/>
            <person name="Subramanian V."/>
            <person name="Woesten H.A.B."/>
            <person name="Xu J."/>
            <person name="Eastwood D.C."/>
            <person name="Foster G.D."/>
            <person name="Sonnenberg A.S."/>
            <person name="Cullen D."/>
            <person name="de Vries R.P."/>
            <person name="Lundell T."/>
            <person name="Hibbett D.S."/>
            <person name="Henrissat B."/>
            <person name="Burton K.S."/>
            <person name="Kerrigan R.W."/>
            <person name="Challen M.P."/>
            <person name="Grigoriev I.V."/>
            <person name="Martin F."/>
        </authorList>
    </citation>
    <scope>NUCLEOTIDE SEQUENCE [LARGE SCALE GENOMIC DNA]</scope>
    <source>
        <strain evidence="2">JB137-S8 / ATCC MYA-4627 / FGSC 10392</strain>
    </source>
</reference>
<dbReference type="InParanoid" id="K5XHG1"/>
<accession>K5XHG1</accession>
<proteinExistence type="predicted"/>
<dbReference type="EMBL" id="JH971943">
    <property type="protein sequence ID" value="EKM73855.1"/>
    <property type="molecule type" value="Genomic_DNA"/>
</dbReference>
<dbReference type="GeneID" id="18828113"/>
<organism evidence="1 2">
    <name type="scientific">Agaricus bisporus var. burnettii (strain JB137-S8 / ATCC MYA-4627 / FGSC 10392)</name>
    <name type="common">White button mushroom</name>
    <dbReference type="NCBI Taxonomy" id="597362"/>
    <lineage>
        <taxon>Eukaryota</taxon>
        <taxon>Fungi</taxon>
        <taxon>Dikarya</taxon>
        <taxon>Basidiomycota</taxon>
        <taxon>Agaricomycotina</taxon>
        <taxon>Agaricomycetes</taxon>
        <taxon>Agaricomycetidae</taxon>
        <taxon>Agaricales</taxon>
        <taxon>Agaricineae</taxon>
        <taxon>Agaricaceae</taxon>
        <taxon>Agaricus</taxon>
    </lineage>
</organism>
<dbReference type="HOGENOM" id="CLU_2512128_0_0_1"/>
<protein>
    <submittedName>
        <fullName evidence="1">Uncharacterized protein</fullName>
    </submittedName>
</protein>
<gene>
    <name evidence="1" type="ORF">AGABI1DRAFT_133971</name>
</gene>
<evidence type="ECO:0000313" key="2">
    <source>
        <dbReference type="Proteomes" id="UP000008493"/>
    </source>
</evidence>
<dbReference type="KEGG" id="abp:AGABI1DRAFT133971"/>
<name>K5XHG1_AGABU</name>
<dbReference type="Proteomes" id="UP000008493">
    <property type="component" value="Unassembled WGS sequence"/>
</dbReference>
<dbReference type="AlphaFoldDB" id="K5XHG1"/>
<dbReference type="RefSeq" id="XP_007335506.1">
    <property type="nucleotide sequence ID" value="XM_007335444.1"/>
</dbReference>